<organism evidence="1 2">
    <name type="scientific">Synechococcus phage ACG-2014h</name>
    <dbReference type="NCBI Taxonomy" id="1340810"/>
    <lineage>
        <taxon>Viruses</taxon>
        <taxon>Duplodnaviria</taxon>
        <taxon>Heunggongvirae</taxon>
        <taxon>Uroviricota</taxon>
        <taxon>Caudoviricetes</taxon>
        <taxon>Pantevenvirales</taxon>
        <taxon>Kyanoviridae</taxon>
        <taxon>Sedonavirus</taxon>
        <taxon>Sedonavirus tusconh</taxon>
    </lineage>
</organism>
<dbReference type="GeneID" id="18504700"/>
<name>V5USA7_9CAUD</name>
<sequence>MSEKQDYEWHETPYGKFRIEKRRFGTWTSFGEDGEGIVTGGTRESVMEGTPFHLEGVATNWANCKYSARYDGTVSGKL</sequence>
<proteinExistence type="predicted"/>
<keyword evidence="2" id="KW-1185">Reference proteome</keyword>
<gene>
    <name evidence="1" type="ORF">S-MbCM7_124</name>
</gene>
<protein>
    <submittedName>
        <fullName evidence="1">Uncharacterized protein</fullName>
    </submittedName>
</protein>
<dbReference type="OrthoDB" id="24570at10239"/>
<reference evidence="1 2" key="1">
    <citation type="journal article" date="2014" name="Nature">
        <title>Viral tagging reveals discrete populations in Synechococcus viral genome sequence space.</title>
        <authorList>
            <person name="Deng L."/>
            <person name="Ignacio Espinoza J.C."/>
            <person name="Gregory A.C."/>
            <person name="Poulos B.T."/>
            <person name="Weitz J.S."/>
            <person name="Hugenholtz P."/>
            <person name="Sullivan M.B."/>
        </authorList>
    </citation>
    <scope>NUCLEOTIDE SEQUENCE [LARGE SCALE GENOMIC DNA]</scope>
</reference>
<dbReference type="EMBL" id="KF156338">
    <property type="protein sequence ID" value="AHB80538.1"/>
    <property type="molecule type" value="Genomic_DNA"/>
</dbReference>
<evidence type="ECO:0000313" key="2">
    <source>
        <dbReference type="Proteomes" id="UP000018808"/>
    </source>
</evidence>
<dbReference type="Pfam" id="PF24272">
    <property type="entry name" value="DUF7468"/>
    <property type="match status" value="1"/>
</dbReference>
<dbReference type="Proteomes" id="UP000018808">
    <property type="component" value="Segment"/>
</dbReference>
<evidence type="ECO:0000313" key="1">
    <source>
        <dbReference type="EMBL" id="AHB80538.1"/>
    </source>
</evidence>
<dbReference type="KEGG" id="vg:18504700"/>
<dbReference type="RefSeq" id="YP_009008258.1">
    <property type="nucleotide sequence ID" value="NC_023587.1"/>
</dbReference>
<accession>V5USA7</accession>
<dbReference type="InterPro" id="IPR055891">
    <property type="entry name" value="DUF7468"/>
</dbReference>